<keyword evidence="1" id="KW-0812">Transmembrane</keyword>
<accession>A0A6P4YDN5</accession>
<dbReference type="RefSeq" id="XP_019616872.1">
    <property type="nucleotide sequence ID" value="XM_019761313.1"/>
</dbReference>
<dbReference type="GeneID" id="109464365"/>
<dbReference type="AlphaFoldDB" id="A0A6P4YDN5"/>
<sequence length="193" mass="21170">MTTRRLLRTDKTTSPGGSPELQNVDWSIWATVISGWALVLLVIFSIFIYCKKKKKTTPVEAGRQQRFANTGAPQCQPHGSPPGYSHMHWGNSTYNNVYVEEIREAPSPPPPYVATEGYRATTGFAAVAGMPEVDITHKDDVGVAKASISYAGTIPAFPTSLDVDIQKAPPVQDDAYKTLNMAPGNDWERSKRC</sequence>
<keyword evidence="1" id="KW-0472">Membrane</keyword>
<feature type="transmembrane region" description="Helical" evidence="1">
    <location>
        <begin position="26"/>
        <end position="50"/>
    </location>
</feature>
<organism evidence="2 3">
    <name type="scientific">Branchiostoma belcheri</name>
    <name type="common">Amphioxus</name>
    <dbReference type="NCBI Taxonomy" id="7741"/>
    <lineage>
        <taxon>Eukaryota</taxon>
        <taxon>Metazoa</taxon>
        <taxon>Chordata</taxon>
        <taxon>Cephalochordata</taxon>
        <taxon>Leptocardii</taxon>
        <taxon>Amphioxiformes</taxon>
        <taxon>Branchiostomatidae</taxon>
        <taxon>Branchiostoma</taxon>
    </lineage>
</organism>
<evidence type="ECO:0000256" key="1">
    <source>
        <dbReference type="SAM" id="Phobius"/>
    </source>
</evidence>
<keyword evidence="2" id="KW-1185">Reference proteome</keyword>
<keyword evidence="1" id="KW-1133">Transmembrane helix</keyword>
<reference evidence="3" key="1">
    <citation type="submission" date="2025-08" db="UniProtKB">
        <authorList>
            <consortium name="RefSeq"/>
        </authorList>
    </citation>
    <scope>IDENTIFICATION</scope>
    <source>
        <tissue evidence="3">Gonad</tissue>
    </source>
</reference>
<dbReference type="Proteomes" id="UP000515135">
    <property type="component" value="Unplaced"/>
</dbReference>
<evidence type="ECO:0000313" key="2">
    <source>
        <dbReference type="Proteomes" id="UP000515135"/>
    </source>
</evidence>
<protein>
    <submittedName>
        <fullName evidence="3">Uncharacterized protein LOC109464365</fullName>
    </submittedName>
</protein>
<proteinExistence type="predicted"/>
<dbReference type="OrthoDB" id="4062651at2759"/>
<gene>
    <name evidence="3" type="primary">LOC109464365</name>
</gene>
<name>A0A6P4YDN5_BRABE</name>
<dbReference type="KEGG" id="bbel:109464365"/>
<evidence type="ECO:0000313" key="3">
    <source>
        <dbReference type="RefSeq" id="XP_019616872.1"/>
    </source>
</evidence>